<feature type="domain" description="FCP1 homology" evidence="14">
    <location>
        <begin position="140"/>
        <end position="284"/>
    </location>
</feature>
<dbReference type="EMBL" id="BRXY01000129">
    <property type="protein sequence ID" value="GMH68858.1"/>
    <property type="molecule type" value="Genomic_DNA"/>
</dbReference>
<evidence type="ECO:0000313" key="15">
    <source>
        <dbReference type="EMBL" id="GMH68858.1"/>
    </source>
</evidence>
<evidence type="ECO:0000256" key="7">
    <source>
        <dbReference type="ARBA" id="ARBA00022946"/>
    </source>
</evidence>
<comment type="subunit">
    <text evidence="12">Component of the TIM23 complex.</text>
</comment>
<gene>
    <name evidence="15" type="ORF">TrST_g3168</name>
</gene>
<dbReference type="GO" id="GO:0015031">
    <property type="term" value="P:protein transport"/>
    <property type="evidence" value="ECO:0007669"/>
    <property type="project" value="UniProtKB-KW"/>
</dbReference>
<proteinExistence type="inferred from homology"/>
<evidence type="ECO:0000256" key="9">
    <source>
        <dbReference type="ARBA" id="ARBA00023010"/>
    </source>
</evidence>
<comment type="subcellular location">
    <subcellularLocation>
        <location evidence="1 12">Mitochondrion inner membrane</location>
        <topology evidence="1 12">Single-pass membrane protein</topology>
    </subcellularLocation>
</comment>
<evidence type="ECO:0000256" key="10">
    <source>
        <dbReference type="ARBA" id="ARBA00023128"/>
    </source>
</evidence>
<dbReference type="InterPro" id="IPR004274">
    <property type="entry name" value="FCP1_dom"/>
</dbReference>
<dbReference type="Gene3D" id="3.40.50.1000">
    <property type="entry name" value="HAD superfamily/HAD-like"/>
    <property type="match status" value="1"/>
</dbReference>
<dbReference type="Pfam" id="PF03031">
    <property type="entry name" value="NIF"/>
    <property type="match status" value="1"/>
</dbReference>
<evidence type="ECO:0000256" key="6">
    <source>
        <dbReference type="ARBA" id="ARBA00022927"/>
    </source>
</evidence>
<keyword evidence="8" id="KW-1133">Transmembrane helix</keyword>
<evidence type="ECO:0000313" key="16">
    <source>
        <dbReference type="Proteomes" id="UP001165085"/>
    </source>
</evidence>
<organism evidence="15 16">
    <name type="scientific">Triparma strigata</name>
    <dbReference type="NCBI Taxonomy" id="1606541"/>
    <lineage>
        <taxon>Eukaryota</taxon>
        <taxon>Sar</taxon>
        <taxon>Stramenopiles</taxon>
        <taxon>Ochrophyta</taxon>
        <taxon>Bolidophyceae</taxon>
        <taxon>Parmales</taxon>
        <taxon>Triparmaceae</taxon>
        <taxon>Triparma</taxon>
    </lineage>
</organism>
<keyword evidence="11" id="KW-0472">Membrane</keyword>
<dbReference type="CDD" id="cd07521">
    <property type="entry name" value="HAD_FCP1-like"/>
    <property type="match status" value="1"/>
</dbReference>
<keyword evidence="10 12" id="KW-0496">Mitochondrion</keyword>
<keyword evidence="13" id="KW-0175">Coiled coil</keyword>
<comment type="caution">
    <text evidence="15">The sequence shown here is derived from an EMBL/GenBank/DDBJ whole genome shotgun (WGS) entry which is preliminary data.</text>
</comment>
<keyword evidence="16" id="KW-1185">Reference proteome</keyword>
<keyword evidence="5" id="KW-0999">Mitochondrion inner membrane</keyword>
<evidence type="ECO:0000256" key="13">
    <source>
        <dbReference type="SAM" id="Coils"/>
    </source>
</evidence>
<dbReference type="InterPro" id="IPR050365">
    <property type="entry name" value="TIM50"/>
</dbReference>
<evidence type="ECO:0000256" key="4">
    <source>
        <dbReference type="ARBA" id="ARBA00022692"/>
    </source>
</evidence>
<evidence type="ECO:0000256" key="1">
    <source>
        <dbReference type="ARBA" id="ARBA00004434"/>
    </source>
</evidence>
<comment type="similarity">
    <text evidence="2 12">Belongs to the TIM50 family.</text>
</comment>
<dbReference type="Proteomes" id="UP001165085">
    <property type="component" value="Unassembled WGS sequence"/>
</dbReference>
<feature type="coiled-coil region" evidence="13">
    <location>
        <begin position="301"/>
        <end position="328"/>
    </location>
</feature>
<dbReference type="SUPFAM" id="SSF56784">
    <property type="entry name" value="HAD-like"/>
    <property type="match status" value="1"/>
</dbReference>
<name>A0A9W7AGQ0_9STRA</name>
<keyword evidence="3 12" id="KW-0813">Transport</keyword>
<accession>A0A9W7AGQ0</accession>
<keyword evidence="9 12" id="KW-0811">Translocation</keyword>
<dbReference type="PANTHER" id="PTHR12210">
    <property type="entry name" value="DULLARD PROTEIN PHOSPHATASE"/>
    <property type="match status" value="1"/>
</dbReference>
<keyword evidence="7 12" id="KW-0809">Transit peptide</keyword>
<evidence type="ECO:0000256" key="12">
    <source>
        <dbReference type="RuleBase" id="RU365079"/>
    </source>
</evidence>
<dbReference type="SMART" id="SM00577">
    <property type="entry name" value="CPDc"/>
    <property type="match status" value="1"/>
</dbReference>
<dbReference type="InterPro" id="IPR023214">
    <property type="entry name" value="HAD_sf"/>
</dbReference>
<evidence type="ECO:0000256" key="11">
    <source>
        <dbReference type="ARBA" id="ARBA00023136"/>
    </source>
</evidence>
<dbReference type="FunFam" id="3.40.50.1000:FF:000019">
    <property type="entry name" value="Mitochondrial import inner membrane translocase subunit TIM50"/>
    <property type="match status" value="1"/>
</dbReference>
<protein>
    <recommendedName>
        <fullName evidence="12">Mitochondrial import inner membrane translocase subunit TIM50</fullName>
    </recommendedName>
</protein>
<evidence type="ECO:0000256" key="5">
    <source>
        <dbReference type="ARBA" id="ARBA00022792"/>
    </source>
</evidence>
<keyword evidence="6 12" id="KW-0653">Protein transport</keyword>
<evidence type="ECO:0000256" key="2">
    <source>
        <dbReference type="ARBA" id="ARBA00006344"/>
    </source>
</evidence>
<dbReference type="InterPro" id="IPR036412">
    <property type="entry name" value="HAD-like_sf"/>
</dbReference>
<evidence type="ECO:0000259" key="14">
    <source>
        <dbReference type="PROSITE" id="PS50969"/>
    </source>
</evidence>
<comment type="function">
    <text evidence="12">Essential component of the TIM23 complex, a complex that mediates the translocation of transit peptide-containing proteins across the mitochondrial inner membrane.</text>
</comment>
<sequence>MFSLASSSALFRRASLPTSLALSASSRQTLLSPRSFSTITPAIRAQQRLSRRLAASEFLKSQGSKGAAIDGGSRNRAFIAVFTTLTAITAWGVFDETSPMAVAWEKSGAGGLWRKSFEGFIKPHHDALLPSWPMPNVPQDLPCPHTLVIDLENTLVHSTWDRKYGWRHAKRPGVDKFLQTLAQYYEIVLMSPSLAGVAEPVVMSLDPQQCIMHHLFRESLHFKDGVHMKDLTALNRPMNRIVCIDDCDSDVMQKTNLIRIKPYSNPRDRTDKSLEDLIPLLVEIAKSNQMDVPKVIASFGTNEAEGIVDEYRRRLDEKRNQYVQQTERSFLARGGNRMEAPEGVPQLQTESAKSGLSAKDIAGAEPVQENVGGVAGWWQSRKESKEELEILKRQKWQEVMEKRAKEKS</sequence>
<evidence type="ECO:0000256" key="3">
    <source>
        <dbReference type="ARBA" id="ARBA00022448"/>
    </source>
</evidence>
<reference evidence="16" key="1">
    <citation type="journal article" date="2023" name="Commun. Biol.">
        <title>Genome analysis of Parmales, the sister group of diatoms, reveals the evolutionary specialization of diatoms from phago-mixotrophs to photoautotrophs.</title>
        <authorList>
            <person name="Ban H."/>
            <person name="Sato S."/>
            <person name="Yoshikawa S."/>
            <person name="Yamada K."/>
            <person name="Nakamura Y."/>
            <person name="Ichinomiya M."/>
            <person name="Sato N."/>
            <person name="Blanc-Mathieu R."/>
            <person name="Endo H."/>
            <person name="Kuwata A."/>
            <person name="Ogata H."/>
        </authorList>
    </citation>
    <scope>NUCLEOTIDE SEQUENCE [LARGE SCALE GENOMIC DNA]</scope>
    <source>
        <strain evidence="16">NIES 3701</strain>
    </source>
</reference>
<keyword evidence="4" id="KW-0812">Transmembrane</keyword>
<dbReference type="OrthoDB" id="287041at2759"/>
<dbReference type="AlphaFoldDB" id="A0A9W7AGQ0"/>
<dbReference type="GO" id="GO:0005744">
    <property type="term" value="C:TIM23 mitochondrial import inner membrane translocase complex"/>
    <property type="evidence" value="ECO:0007669"/>
    <property type="project" value="UniProtKB-UniRule"/>
</dbReference>
<evidence type="ECO:0000256" key="8">
    <source>
        <dbReference type="ARBA" id="ARBA00022989"/>
    </source>
</evidence>
<dbReference type="PROSITE" id="PS50969">
    <property type="entry name" value="FCP1"/>
    <property type="match status" value="1"/>
</dbReference>